<feature type="transmembrane region" description="Helical" evidence="6">
    <location>
        <begin position="288"/>
        <end position="307"/>
    </location>
</feature>
<organism evidence="8 9">
    <name type="scientific">Sphingobacterium oryzagri</name>
    <dbReference type="NCBI Taxonomy" id="3025669"/>
    <lineage>
        <taxon>Bacteria</taxon>
        <taxon>Pseudomonadati</taxon>
        <taxon>Bacteroidota</taxon>
        <taxon>Sphingobacteriia</taxon>
        <taxon>Sphingobacteriales</taxon>
        <taxon>Sphingobacteriaceae</taxon>
        <taxon>Sphingobacterium</taxon>
    </lineage>
</organism>
<keyword evidence="3 6" id="KW-0812">Transmembrane</keyword>
<feature type="transmembrane region" description="Helical" evidence="6">
    <location>
        <begin position="146"/>
        <end position="163"/>
    </location>
</feature>
<feature type="transmembrane region" description="Helical" evidence="6">
    <location>
        <begin position="169"/>
        <end position="185"/>
    </location>
</feature>
<evidence type="ECO:0000313" key="8">
    <source>
        <dbReference type="EMBL" id="WDF68916.1"/>
    </source>
</evidence>
<name>A0ABY7WH14_9SPHI</name>
<gene>
    <name evidence="8" type="ORF">PQ465_00720</name>
</gene>
<evidence type="ECO:0000313" key="9">
    <source>
        <dbReference type="Proteomes" id="UP001221558"/>
    </source>
</evidence>
<dbReference type="SUPFAM" id="SSF103481">
    <property type="entry name" value="Multidrug resistance efflux transporter EmrE"/>
    <property type="match status" value="2"/>
</dbReference>
<feature type="transmembrane region" description="Helical" evidence="6">
    <location>
        <begin position="90"/>
        <end position="109"/>
    </location>
</feature>
<feature type="transmembrane region" description="Helical" evidence="6">
    <location>
        <begin position="51"/>
        <end position="69"/>
    </location>
</feature>
<evidence type="ECO:0000256" key="5">
    <source>
        <dbReference type="ARBA" id="ARBA00023136"/>
    </source>
</evidence>
<comment type="subcellular location">
    <subcellularLocation>
        <location evidence="1">Cell membrane</location>
        <topology evidence="1">Multi-pass membrane protein</topology>
    </subcellularLocation>
</comment>
<dbReference type="InterPro" id="IPR050638">
    <property type="entry name" value="AA-Vitamin_Transporters"/>
</dbReference>
<dbReference type="RefSeq" id="WP_274267644.1">
    <property type="nucleotide sequence ID" value="NZ_CP117880.1"/>
</dbReference>
<evidence type="ECO:0000256" key="4">
    <source>
        <dbReference type="ARBA" id="ARBA00022989"/>
    </source>
</evidence>
<evidence type="ECO:0000256" key="3">
    <source>
        <dbReference type="ARBA" id="ARBA00022692"/>
    </source>
</evidence>
<dbReference type="Proteomes" id="UP001221558">
    <property type="component" value="Chromosome"/>
</dbReference>
<keyword evidence="4 6" id="KW-1133">Transmembrane helix</keyword>
<accession>A0ABY7WH14</accession>
<feature type="transmembrane region" description="Helical" evidence="6">
    <location>
        <begin position="121"/>
        <end position="139"/>
    </location>
</feature>
<feature type="domain" description="EamA" evidence="7">
    <location>
        <begin position="170"/>
        <end position="299"/>
    </location>
</feature>
<dbReference type="Pfam" id="PF00892">
    <property type="entry name" value="EamA"/>
    <property type="match status" value="2"/>
</dbReference>
<protein>
    <submittedName>
        <fullName evidence="8">EamA family transporter</fullName>
    </submittedName>
</protein>
<sequence length="312" mass="35199">MERLMVKTSTENNLSRRTYFLAAFLAPLIWGFMSIPVRWVREWPADDILNYRILSGLVMLWTYLLLFRRKKLKQDRDHFLSLSKAGKRRAVALTVFASVCIFGNWYTYIYAVNNISVQSAAFAYMICPLITTFSAFILLKEQLSPVKWAALAIALLSVSLLASGSLVDGLWSLGIAALYAFYLISQRVLQGFDKLNTLAIQLVICTLFLLPILLIQGHAVPKDPQFWSAIMVIAVVFTIVPLFLSMYALTRLSSSTTGILLYINPIIAFMLAIVYFKEPIDPHKYIAYALLLIAILLFNSGIFKTMARSGNP</sequence>
<dbReference type="Gene3D" id="1.10.3730.20">
    <property type="match status" value="2"/>
</dbReference>
<feature type="transmembrane region" description="Helical" evidence="6">
    <location>
        <begin position="226"/>
        <end position="247"/>
    </location>
</feature>
<dbReference type="PANTHER" id="PTHR32322">
    <property type="entry name" value="INNER MEMBRANE TRANSPORTER"/>
    <property type="match status" value="1"/>
</dbReference>
<dbReference type="EMBL" id="CP117880">
    <property type="protein sequence ID" value="WDF68916.1"/>
    <property type="molecule type" value="Genomic_DNA"/>
</dbReference>
<dbReference type="PANTHER" id="PTHR32322:SF18">
    <property type="entry name" value="S-ADENOSYLMETHIONINE_S-ADENOSYLHOMOCYSTEINE TRANSPORTER"/>
    <property type="match status" value="1"/>
</dbReference>
<reference evidence="8 9" key="1">
    <citation type="submission" date="2023-02" db="EMBL/GenBank/DDBJ databases">
        <title>Genome sequence of Sphingobacterium sp. KACC 22765.</title>
        <authorList>
            <person name="Kim S."/>
            <person name="Heo J."/>
            <person name="Kwon S.-W."/>
        </authorList>
    </citation>
    <scope>NUCLEOTIDE SEQUENCE [LARGE SCALE GENOMIC DNA]</scope>
    <source>
        <strain evidence="8 9">KACC 22765</strain>
    </source>
</reference>
<dbReference type="InterPro" id="IPR037185">
    <property type="entry name" value="EmrE-like"/>
</dbReference>
<keyword evidence="2" id="KW-1003">Cell membrane</keyword>
<evidence type="ECO:0000259" key="7">
    <source>
        <dbReference type="Pfam" id="PF00892"/>
    </source>
</evidence>
<keyword evidence="9" id="KW-1185">Reference proteome</keyword>
<feature type="transmembrane region" description="Helical" evidence="6">
    <location>
        <begin position="20"/>
        <end position="39"/>
    </location>
</feature>
<evidence type="ECO:0000256" key="1">
    <source>
        <dbReference type="ARBA" id="ARBA00004651"/>
    </source>
</evidence>
<evidence type="ECO:0000256" key="2">
    <source>
        <dbReference type="ARBA" id="ARBA00022475"/>
    </source>
</evidence>
<feature type="transmembrane region" description="Helical" evidence="6">
    <location>
        <begin position="197"/>
        <end position="220"/>
    </location>
</feature>
<feature type="transmembrane region" description="Helical" evidence="6">
    <location>
        <begin position="259"/>
        <end position="276"/>
    </location>
</feature>
<dbReference type="InterPro" id="IPR000620">
    <property type="entry name" value="EamA_dom"/>
</dbReference>
<keyword evidence="5 6" id="KW-0472">Membrane</keyword>
<proteinExistence type="predicted"/>
<feature type="domain" description="EamA" evidence="7">
    <location>
        <begin position="20"/>
        <end position="161"/>
    </location>
</feature>
<evidence type="ECO:0000256" key="6">
    <source>
        <dbReference type="SAM" id="Phobius"/>
    </source>
</evidence>